<accession>A0A6A5ZE30</accession>
<dbReference type="PROSITE" id="PS00518">
    <property type="entry name" value="ZF_RING_1"/>
    <property type="match status" value="1"/>
</dbReference>
<keyword evidence="3 7" id="KW-0378">Hydrolase</keyword>
<dbReference type="AlphaFoldDB" id="A0A6A5ZE30"/>
<feature type="active site" description="Proton acceptor" evidence="7">
    <location>
        <position position="927"/>
    </location>
</feature>
<dbReference type="InterPro" id="IPR017907">
    <property type="entry name" value="Znf_RING_CS"/>
</dbReference>
<dbReference type="GO" id="GO:0047499">
    <property type="term" value="F:calcium-independent phospholipase A2 activity"/>
    <property type="evidence" value="ECO:0007669"/>
    <property type="project" value="TreeGrafter"/>
</dbReference>
<evidence type="ECO:0000313" key="9">
    <source>
        <dbReference type="EMBL" id="KAF2117506.1"/>
    </source>
</evidence>
<feature type="short sequence motif" description="GXGXXG" evidence="7">
    <location>
        <begin position="720"/>
        <end position="725"/>
    </location>
</feature>
<dbReference type="PANTHER" id="PTHR24185">
    <property type="entry name" value="CALCIUM-INDEPENDENT PHOSPHOLIPASE A2-GAMMA"/>
    <property type="match status" value="1"/>
</dbReference>
<dbReference type="InterPro" id="IPR027417">
    <property type="entry name" value="P-loop_NTPase"/>
</dbReference>
<feature type="active site" description="Nucleophile" evidence="7">
    <location>
        <position position="759"/>
    </location>
</feature>
<dbReference type="GO" id="GO:0016042">
    <property type="term" value="P:lipid catabolic process"/>
    <property type="evidence" value="ECO:0007669"/>
    <property type="project" value="UniProtKB-UniRule"/>
</dbReference>
<organism evidence="9 10">
    <name type="scientific">Lophiotrema nucula</name>
    <dbReference type="NCBI Taxonomy" id="690887"/>
    <lineage>
        <taxon>Eukaryota</taxon>
        <taxon>Fungi</taxon>
        <taxon>Dikarya</taxon>
        <taxon>Ascomycota</taxon>
        <taxon>Pezizomycotina</taxon>
        <taxon>Dothideomycetes</taxon>
        <taxon>Pleosporomycetidae</taxon>
        <taxon>Pleosporales</taxon>
        <taxon>Lophiotremataceae</taxon>
        <taxon>Lophiotrema</taxon>
    </lineage>
</organism>
<dbReference type="SUPFAM" id="SSF52540">
    <property type="entry name" value="P-loop containing nucleoside triphosphate hydrolases"/>
    <property type="match status" value="1"/>
</dbReference>
<keyword evidence="5 7" id="KW-0442">Lipid degradation</keyword>
<feature type="short sequence motif" description="DGA/G" evidence="7">
    <location>
        <begin position="927"/>
        <end position="929"/>
    </location>
</feature>
<evidence type="ECO:0000256" key="4">
    <source>
        <dbReference type="ARBA" id="ARBA00022833"/>
    </source>
</evidence>
<keyword evidence="10" id="KW-1185">Reference proteome</keyword>
<reference evidence="9" key="1">
    <citation type="journal article" date="2020" name="Stud. Mycol.">
        <title>101 Dothideomycetes genomes: a test case for predicting lifestyles and emergence of pathogens.</title>
        <authorList>
            <person name="Haridas S."/>
            <person name="Albert R."/>
            <person name="Binder M."/>
            <person name="Bloem J."/>
            <person name="Labutti K."/>
            <person name="Salamov A."/>
            <person name="Andreopoulos B."/>
            <person name="Baker S."/>
            <person name="Barry K."/>
            <person name="Bills G."/>
            <person name="Bluhm B."/>
            <person name="Cannon C."/>
            <person name="Castanera R."/>
            <person name="Culley D."/>
            <person name="Daum C."/>
            <person name="Ezra D."/>
            <person name="Gonzalez J."/>
            <person name="Henrissat B."/>
            <person name="Kuo A."/>
            <person name="Liang C."/>
            <person name="Lipzen A."/>
            <person name="Lutzoni F."/>
            <person name="Magnuson J."/>
            <person name="Mondo S."/>
            <person name="Nolan M."/>
            <person name="Ohm R."/>
            <person name="Pangilinan J."/>
            <person name="Park H.-J."/>
            <person name="Ramirez L."/>
            <person name="Alfaro M."/>
            <person name="Sun H."/>
            <person name="Tritt A."/>
            <person name="Yoshinaga Y."/>
            <person name="Zwiers L.-H."/>
            <person name="Turgeon B."/>
            <person name="Goodwin S."/>
            <person name="Spatafora J."/>
            <person name="Crous P."/>
            <person name="Grigoriev I."/>
        </authorList>
    </citation>
    <scope>NUCLEOTIDE SEQUENCE</scope>
    <source>
        <strain evidence="9">CBS 627.86</strain>
    </source>
</reference>
<evidence type="ECO:0000256" key="7">
    <source>
        <dbReference type="PROSITE-ProRule" id="PRU01161"/>
    </source>
</evidence>
<dbReference type="GO" id="GO:0016020">
    <property type="term" value="C:membrane"/>
    <property type="evidence" value="ECO:0007669"/>
    <property type="project" value="TreeGrafter"/>
</dbReference>
<protein>
    <recommendedName>
        <fullName evidence="8">PNPLA domain-containing protein</fullName>
    </recommendedName>
</protein>
<dbReference type="Pfam" id="PF01734">
    <property type="entry name" value="Patatin"/>
    <property type="match status" value="1"/>
</dbReference>
<dbReference type="Proteomes" id="UP000799770">
    <property type="component" value="Unassembled WGS sequence"/>
</dbReference>
<keyword evidence="1" id="KW-0479">Metal-binding</keyword>
<feature type="short sequence motif" description="GXSXG" evidence="7">
    <location>
        <begin position="757"/>
        <end position="761"/>
    </location>
</feature>
<dbReference type="GO" id="GO:0008270">
    <property type="term" value="F:zinc ion binding"/>
    <property type="evidence" value="ECO:0007669"/>
    <property type="project" value="UniProtKB-KW"/>
</dbReference>
<dbReference type="GO" id="GO:0046486">
    <property type="term" value="P:glycerolipid metabolic process"/>
    <property type="evidence" value="ECO:0007669"/>
    <property type="project" value="UniProtKB-ARBA"/>
</dbReference>
<dbReference type="PROSITE" id="PS51635">
    <property type="entry name" value="PNPLA"/>
    <property type="match status" value="1"/>
</dbReference>
<dbReference type="Gene3D" id="3.40.1090.10">
    <property type="entry name" value="Cytosolic phospholipase A2 catalytic domain"/>
    <property type="match status" value="1"/>
</dbReference>
<dbReference type="EMBL" id="ML977318">
    <property type="protein sequence ID" value="KAF2117506.1"/>
    <property type="molecule type" value="Genomic_DNA"/>
</dbReference>
<gene>
    <name evidence="9" type="ORF">BDV96DRAFT_393250</name>
</gene>
<feature type="domain" description="PNPLA" evidence="8">
    <location>
        <begin position="716"/>
        <end position="940"/>
    </location>
</feature>
<evidence type="ECO:0000256" key="6">
    <source>
        <dbReference type="ARBA" id="ARBA00023098"/>
    </source>
</evidence>
<keyword evidence="4" id="KW-0862">Zinc</keyword>
<keyword evidence="2" id="KW-0863">Zinc-finger</keyword>
<evidence type="ECO:0000313" key="10">
    <source>
        <dbReference type="Proteomes" id="UP000799770"/>
    </source>
</evidence>
<dbReference type="GO" id="GO:0019369">
    <property type="term" value="P:arachidonate metabolic process"/>
    <property type="evidence" value="ECO:0007669"/>
    <property type="project" value="TreeGrafter"/>
</dbReference>
<evidence type="ECO:0000256" key="5">
    <source>
        <dbReference type="ARBA" id="ARBA00022963"/>
    </source>
</evidence>
<dbReference type="PANTHER" id="PTHR24185:SF1">
    <property type="entry name" value="CALCIUM-INDEPENDENT PHOSPHOLIPASE A2-GAMMA"/>
    <property type="match status" value="1"/>
</dbReference>
<name>A0A6A5ZE30_9PLEO</name>
<dbReference type="InterPro" id="IPR016035">
    <property type="entry name" value="Acyl_Trfase/lysoPLipase"/>
</dbReference>
<keyword evidence="6 7" id="KW-0443">Lipid metabolism</keyword>
<dbReference type="InterPro" id="IPR002641">
    <property type="entry name" value="PNPLA_dom"/>
</dbReference>
<evidence type="ECO:0000259" key="8">
    <source>
        <dbReference type="PROSITE" id="PS51635"/>
    </source>
</evidence>
<dbReference type="CDD" id="cd07199">
    <property type="entry name" value="Pat17_PNPLA8_PNPLA9_like"/>
    <property type="match status" value="1"/>
</dbReference>
<evidence type="ECO:0000256" key="2">
    <source>
        <dbReference type="ARBA" id="ARBA00022771"/>
    </source>
</evidence>
<sequence length="1029" mass="117550">MSHQPTDSNVCDRCDQVRTPLSWCVNCRTRVCEPCWERVPGHRVDRLGPQDLPHEKTDYRSFIRLQNMLYPNLSEDELRHLHEADGDAFWFGTSNDRYGEPYFTDGGIYSSLMAQSGHSERTPKYPQLVSFIGQTNAGKSALIKMLIDQEERILSPIEQPSFPSPVVGSALYENEPTSANVHLYADPRTMLDTSGHTPLLFADCEGLDAGARVPRAEIARRQPERIEILYDWIRHGRKRKLAWAKTEQTRGRQFTVKQLYPRILYTFSDVVVFVLKNSKTFEKTALNNLLNWGENSLEQSINQPALPHAIIVLNGSRIARSNSRLDTRETTNSLLESVGTSFDQDPDIVPLIRSWRERGKRIRNCRDLIGCYYASFSVVKIPMEEQSQYNLLAKQISTLRQEIDKCCRLSYDAKREARLLSKADELDVYVQHAFDHFSTYLDRPFDFVKISLQHKPIPENFGEHLLQLAQEIQDRGNKRNRQRLTGQAIFKKLSIVVSSSVLLECMRYHKGRAIQHLDEYTDYIDNVLWEFCEKSYPCEYDSDGRRCINTRQRHGKGHQDPAGRVRVGDYQSSFTYEDTIQTWIDRVKRQLQRLEGRMQGLRNAQGNQDRTDASLALQLHSEAMTALYDEIDSEKLFSGRSTCFSCLMAIPQHALPCRHLLCNTCVRGHGRLRQNIGYDHEHVYELQQCPLHTNDRAWKRHFIVRFKPNLVGVRVLSLDGGGIRGVVELETLFQIEKEMKNSELKIPLRAFFDLVVGTSTGAIIALCLATKSWGLDKCIETFLALCDQAFTPRRLQGIPLLQFATNFRHGGSKYKTRPLHRALRKVLGTEKLFGGKPHETAHRPKVAVTTTEGEGTKAIVIGNYNRPEISSILSPANTSTRDADYEFLRPSDPKCEFNTWEAAAASTAAPRFFKKFHHQASQRSFLDGALYHNNPARVVQGERKALWPDVADHDPDIFLSLGTGQNESRIQRQLRNDDEADDSTRNEKVYGSSAARDMLKVLVSQLAYIPPFAIRCAAFPTAPLTWLIE</sequence>
<evidence type="ECO:0000256" key="3">
    <source>
        <dbReference type="ARBA" id="ARBA00022801"/>
    </source>
</evidence>
<dbReference type="OrthoDB" id="194358at2759"/>
<evidence type="ECO:0000256" key="1">
    <source>
        <dbReference type="ARBA" id="ARBA00022723"/>
    </source>
</evidence>
<dbReference type="SUPFAM" id="SSF52151">
    <property type="entry name" value="FabD/lysophospholipase-like"/>
    <property type="match status" value="1"/>
</dbReference>
<proteinExistence type="predicted"/>